<dbReference type="PANTHER" id="PTHR48081:SF33">
    <property type="entry name" value="KYNURENINE FORMAMIDASE"/>
    <property type="match status" value="1"/>
</dbReference>
<evidence type="ECO:0000313" key="3">
    <source>
        <dbReference type="EMBL" id="RPE05983.1"/>
    </source>
</evidence>
<dbReference type="GO" id="GO:0016787">
    <property type="term" value="F:hydrolase activity"/>
    <property type="evidence" value="ECO:0007669"/>
    <property type="project" value="UniProtKB-KW"/>
</dbReference>
<dbReference type="Gene3D" id="3.40.50.1820">
    <property type="entry name" value="alpha/beta hydrolase"/>
    <property type="match status" value="1"/>
</dbReference>
<protein>
    <submittedName>
        <fullName evidence="3">Alpha/beta hydrolase</fullName>
    </submittedName>
</protein>
<evidence type="ECO:0000313" key="4">
    <source>
        <dbReference type="Proteomes" id="UP000278351"/>
    </source>
</evidence>
<comment type="caution">
    <text evidence="3">The sequence shown here is derived from an EMBL/GenBank/DDBJ whole genome shotgun (WGS) entry which is preliminary data.</text>
</comment>
<dbReference type="PANTHER" id="PTHR48081">
    <property type="entry name" value="AB HYDROLASE SUPERFAMILY PROTEIN C4A8.06C"/>
    <property type="match status" value="1"/>
</dbReference>
<organism evidence="3 4">
    <name type="scientific">Chitinophaga lutea</name>
    <dbReference type="NCBI Taxonomy" id="2488634"/>
    <lineage>
        <taxon>Bacteria</taxon>
        <taxon>Pseudomonadati</taxon>
        <taxon>Bacteroidota</taxon>
        <taxon>Chitinophagia</taxon>
        <taxon>Chitinophagales</taxon>
        <taxon>Chitinophagaceae</taxon>
        <taxon>Chitinophaga</taxon>
    </lineage>
</organism>
<feature type="domain" description="BD-FAE-like" evidence="2">
    <location>
        <begin position="47"/>
        <end position="244"/>
    </location>
</feature>
<reference evidence="3 4" key="1">
    <citation type="submission" date="2018-11" db="EMBL/GenBank/DDBJ databases">
        <title>Chitinophaga lutea sp.nov., isolate from arsenic contaminated soil.</title>
        <authorList>
            <person name="Zong Y."/>
        </authorList>
    </citation>
    <scope>NUCLEOTIDE SEQUENCE [LARGE SCALE GENOMIC DNA]</scope>
    <source>
        <strain evidence="3 4">ZY74</strain>
    </source>
</reference>
<accession>A0A3N4PBG3</accession>
<evidence type="ECO:0000256" key="1">
    <source>
        <dbReference type="ARBA" id="ARBA00022801"/>
    </source>
</evidence>
<proteinExistence type="predicted"/>
<name>A0A3N4PBG3_9BACT</name>
<dbReference type="EMBL" id="RPDH01000003">
    <property type="protein sequence ID" value="RPE05983.1"/>
    <property type="molecule type" value="Genomic_DNA"/>
</dbReference>
<dbReference type="PROSITE" id="PS51257">
    <property type="entry name" value="PROKAR_LIPOPROTEIN"/>
    <property type="match status" value="1"/>
</dbReference>
<dbReference type="InterPro" id="IPR029058">
    <property type="entry name" value="AB_hydrolase_fold"/>
</dbReference>
<dbReference type="Pfam" id="PF20434">
    <property type="entry name" value="BD-FAE"/>
    <property type="match status" value="1"/>
</dbReference>
<keyword evidence="1 3" id="KW-0378">Hydrolase</keyword>
<dbReference type="InterPro" id="IPR049492">
    <property type="entry name" value="BD-FAE-like_dom"/>
</dbReference>
<gene>
    <name evidence="3" type="ORF">EGT74_26905</name>
</gene>
<dbReference type="AlphaFoldDB" id="A0A3N4PBG3"/>
<sequence length="287" mass="30915">MKPMQFLLFFCLLFTAACTEKEPAKPSSGETVRLTNVAYGQHARHKMDVALPANRSEQTPVVVLIHGGAWMAGNKEDMKGFQDFLLQNGIASISINYRYADASLHYAALMEDVHKAVSLCAANAATWGIRNTRFIICGASAGAHLSLLYGYKYDSGGRISGIISMAGPTDLTNITMLNYAASVGLGTAIFNIVGAAYTGSQPLAPQFAEASPVHQLKNIPTLLIHGTADNVVLYSQAEILTAKLQQQTVTYKLVSLPNEGHDLGLGKPAVLQLVTTEIINWINKYGK</sequence>
<dbReference type="SUPFAM" id="SSF53474">
    <property type="entry name" value="alpha/beta-Hydrolases"/>
    <property type="match status" value="1"/>
</dbReference>
<evidence type="ECO:0000259" key="2">
    <source>
        <dbReference type="Pfam" id="PF20434"/>
    </source>
</evidence>
<dbReference type="OrthoDB" id="9777975at2"/>
<dbReference type="Proteomes" id="UP000278351">
    <property type="component" value="Unassembled WGS sequence"/>
</dbReference>
<dbReference type="InterPro" id="IPR050300">
    <property type="entry name" value="GDXG_lipolytic_enzyme"/>
</dbReference>
<dbReference type="RefSeq" id="WP_123849633.1">
    <property type="nucleotide sequence ID" value="NZ_RPDH01000003.1"/>
</dbReference>
<keyword evidence="4" id="KW-1185">Reference proteome</keyword>